<dbReference type="Proteomes" id="UP001059824">
    <property type="component" value="Chromosome"/>
</dbReference>
<dbReference type="RefSeq" id="WP_260764142.1">
    <property type="nucleotide sequence ID" value="NZ_CP045921.1"/>
</dbReference>
<dbReference type="EMBL" id="CP045921">
    <property type="protein sequence ID" value="QHN42671.1"/>
    <property type="molecule type" value="Genomic_DNA"/>
</dbReference>
<gene>
    <name evidence="1" type="ORF">GII36_02260</name>
</gene>
<sequence length="116" mass="13166">MTNSTVTDSIDIIHDGELIEKGQHMITQVTRVTRQMIVEYPAQVKFVSNLRFGSTMHVSPPTYTSFSQYKETSVEVDVYDMYTHAVVVSDVVTIGMHAGMRLHSRVVTEVYYISCE</sequence>
<organism evidence="1 2">
    <name type="scientific">Candidatus Mycosynbacter amalyticus</name>
    <dbReference type="NCBI Taxonomy" id="2665156"/>
    <lineage>
        <taxon>Bacteria</taxon>
        <taxon>Candidatus Saccharimonadota</taxon>
        <taxon>Candidatus Saccharimonadota incertae sedis</taxon>
        <taxon>Candidatus Mycosynbacter</taxon>
    </lineage>
</organism>
<name>A0A857MNF0_9BACT</name>
<protein>
    <submittedName>
        <fullName evidence="1">Uncharacterized protein</fullName>
    </submittedName>
</protein>
<accession>A0A857MNF0</accession>
<evidence type="ECO:0000313" key="2">
    <source>
        <dbReference type="Proteomes" id="UP001059824"/>
    </source>
</evidence>
<proteinExistence type="predicted"/>
<keyword evidence="2" id="KW-1185">Reference proteome</keyword>
<evidence type="ECO:0000313" key="1">
    <source>
        <dbReference type="EMBL" id="QHN42671.1"/>
    </source>
</evidence>
<dbReference type="KEGG" id="mama:GII36_02260"/>
<reference evidence="1" key="1">
    <citation type="journal article" date="2021" name="Nat. Microbiol.">
        <title>Cocultivation of an ultrasmall environmental parasitic bacterium with lytic ability against bacteria associated with wastewater foams.</title>
        <authorList>
            <person name="Batinovic S."/>
            <person name="Rose J.J.A."/>
            <person name="Ratcliffe J."/>
            <person name="Seviour R.J."/>
            <person name="Petrovski S."/>
        </authorList>
    </citation>
    <scope>NUCLEOTIDE SEQUENCE</scope>
    <source>
        <strain evidence="1">JR1</strain>
    </source>
</reference>
<dbReference type="AlphaFoldDB" id="A0A857MNF0"/>